<feature type="transmembrane region" description="Helical" evidence="1">
    <location>
        <begin position="226"/>
        <end position="246"/>
    </location>
</feature>
<feature type="transmembrane region" description="Helical" evidence="1">
    <location>
        <begin position="45"/>
        <end position="64"/>
    </location>
</feature>
<dbReference type="AlphaFoldDB" id="A0A5B0KLW2"/>
<dbReference type="EMBL" id="VEWN01000017">
    <property type="protein sequence ID" value="KAA1053209.1"/>
    <property type="molecule type" value="Genomic_DNA"/>
</dbReference>
<dbReference type="RefSeq" id="WP_149651367.1">
    <property type="nucleotide sequence ID" value="NZ_VEWN01000017.1"/>
</dbReference>
<dbReference type="Pfam" id="PF00892">
    <property type="entry name" value="EamA"/>
    <property type="match status" value="2"/>
</dbReference>
<feature type="domain" description="EamA" evidence="2">
    <location>
        <begin position="19"/>
        <end position="154"/>
    </location>
</feature>
<dbReference type="PANTHER" id="PTHR22911">
    <property type="entry name" value="ACYL-MALONYL CONDENSING ENZYME-RELATED"/>
    <property type="match status" value="1"/>
</dbReference>
<evidence type="ECO:0000259" key="2">
    <source>
        <dbReference type="Pfam" id="PF00892"/>
    </source>
</evidence>
<dbReference type="InterPro" id="IPR000620">
    <property type="entry name" value="EamA_dom"/>
</dbReference>
<dbReference type="SUPFAM" id="SSF103481">
    <property type="entry name" value="Multidrug resistance efflux transporter EmrE"/>
    <property type="match status" value="2"/>
</dbReference>
<feature type="transmembrane region" description="Helical" evidence="1">
    <location>
        <begin position="20"/>
        <end position="39"/>
    </location>
</feature>
<dbReference type="InterPro" id="IPR037185">
    <property type="entry name" value="EmrE-like"/>
</dbReference>
<sequence length="310" mass="31836">MSSTSIAAAGPSRTGANPALLSLLAGALAIALAPILVRVSELEPIATAFYRLVIALPFFWLGMLAERKAPRTTARTPVTATNMALMGVAGLMLAGDLALWHLSITMTSVAKATLFNNCAPIFVALIGWLLFGERIGLGLIVALAVSLSGMTLLIGDGLFVSVGSAAEGQWQGDAIAVSTAAFYAIYLMVVKRLRANHSTSVIMAGSSAAAALVLAVAAWLEGGPLLPATAWGWVVVLALGIVCHVIGQGLITHALAHLPVTFSSIGLLIQPVAAAALAWMLFGEALGPLQWLGGALALVGITLARRTSGR</sequence>
<name>A0A5B0KLW2_9PROT</name>
<feature type="transmembrane region" description="Helical" evidence="1">
    <location>
        <begin position="114"/>
        <end position="131"/>
    </location>
</feature>
<protein>
    <recommendedName>
        <fullName evidence="2">EamA domain-containing protein</fullName>
    </recommendedName>
</protein>
<dbReference type="GO" id="GO:0016020">
    <property type="term" value="C:membrane"/>
    <property type="evidence" value="ECO:0007669"/>
    <property type="project" value="InterPro"/>
</dbReference>
<keyword evidence="1" id="KW-0472">Membrane</keyword>
<feature type="transmembrane region" description="Helical" evidence="1">
    <location>
        <begin position="201"/>
        <end position="220"/>
    </location>
</feature>
<comment type="caution">
    <text evidence="3">The sequence shown here is derived from an EMBL/GenBank/DDBJ whole genome shotgun (WGS) entry which is preliminary data.</text>
</comment>
<evidence type="ECO:0000313" key="3">
    <source>
        <dbReference type="EMBL" id="KAA1053209.1"/>
    </source>
</evidence>
<keyword evidence="1" id="KW-0812">Transmembrane</keyword>
<dbReference type="Proteomes" id="UP000325333">
    <property type="component" value="Unassembled WGS sequence"/>
</dbReference>
<feature type="transmembrane region" description="Helical" evidence="1">
    <location>
        <begin position="138"/>
        <end position="162"/>
    </location>
</feature>
<accession>A0A5B0KLW2</accession>
<feature type="transmembrane region" description="Helical" evidence="1">
    <location>
        <begin position="258"/>
        <end position="282"/>
    </location>
</feature>
<feature type="transmembrane region" description="Helical" evidence="1">
    <location>
        <begin position="168"/>
        <end position="189"/>
    </location>
</feature>
<dbReference type="PANTHER" id="PTHR22911:SF76">
    <property type="entry name" value="EAMA DOMAIN-CONTAINING PROTEIN"/>
    <property type="match status" value="1"/>
</dbReference>
<proteinExistence type="predicted"/>
<feature type="transmembrane region" description="Helical" evidence="1">
    <location>
        <begin position="288"/>
        <end position="304"/>
    </location>
</feature>
<gene>
    <name evidence="3" type="ORF">FH063_003128</name>
</gene>
<organism evidence="3 4">
    <name type="scientific">Azospirillum argentinense</name>
    <dbReference type="NCBI Taxonomy" id="2970906"/>
    <lineage>
        <taxon>Bacteria</taxon>
        <taxon>Pseudomonadati</taxon>
        <taxon>Pseudomonadota</taxon>
        <taxon>Alphaproteobacteria</taxon>
        <taxon>Rhodospirillales</taxon>
        <taxon>Azospirillaceae</taxon>
        <taxon>Azospirillum</taxon>
    </lineage>
</organism>
<feature type="domain" description="EamA" evidence="2">
    <location>
        <begin position="172"/>
        <end position="304"/>
    </location>
</feature>
<keyword evidence="1" id="KW-1133">Transmembrane helix</keyword>
<evidence type="ECO:0000256" key="1">
    <source>
        <dbReference type="SAM" id="Phobius"/>
    </source>
</evidence>
<reference evidence="3 4" key="1">
    <citation type="submission" date="2019-07" db="EMBL/GenBank/DDBJ databases">
        <title>Genome sequencing of the stress-tolerant strain Azospirillum brasilense Az19.</title>
        <authorList>
            <person name="Maroniche G.A."/>
            <person name="Garcia J.E."/>
            <person name="Pagnussat L."/>
            <person name="Amenta M."/>
            <person name="Creus C.M."/>
        </authorList>
    </citation>
    <scope>NUCLEOTIDE SEQUENCE [LARGE SCALE GENOMIC DNA]</scope>
    <source>
        <strain evidence="3 4">Az19</strain>
    </source>
</reference>
<feature type="transmembrane region" description="Helical" evidence="1">
    <location>
        <begin position="84"/>
        <end position="102"/>
    </location>
</feature>
<evidence type="ECO:0000313" key="4">
    <source>
        <dbReference type="Proteomes" id="UP000325333"/>
    </source>
</evidence>